<reference evidence="2" key="1">
    <citation type="submission" date="2023-02" db="EMBL/GenBank/DDBJ databases">
        <title>Identification and recombinant expression of a fungal hydrolase from Papiliotrema laurentii that hydrolyzes apple cutin and clears colloidal polyester polyurethane.</title>
        <authorList>
            <consortium name="DOE Joint Genome Institute"/>
            <person name="Roman V.A."/>
            <person name="Bojanowski C."/>
            <person name="Crable B.R."/>
            <person name="Wagner D.N."/>
            <person name="Hung C.S."/>
            <person name="Nadeau L.J."/>
            <person name="Schratz L."/>
            <person name="Haridas S."/>
            <person name="Pangilinan J."/>
            <person name="Lipzen A."/>
            <person name="Na H."/>
            <person name="Yan M."/>
            <person name="Ng V."/>
            <person name="Grigoriev I.V."/>
            <person name="Spatafora J.W."/>
            <person name="Barlow D."/>
            <person name="Biffinger J."/>
            <person name="Kelley-Loughnane N."/>
            <person name="Varaljay V.A."/>
            <person name="Crookes-Goodson W.J."/>
        </authorList>
    </citation>
    <scope>NUCLEOTIDE SEQUENCE</scope>
    <source>
        <strain evidence="2">5307AH</strain>
    </source>
</reference>
<evidence type="ECO:0000256" key="1">
    <source>
        <dbReference type="SAM" id="MobiDB-lite"/>
    </source>
</evidence>
<organism evidence="2 3">
    <name type="scientific">Papiliotrema laurentii</name>
    <name type="common">Cryptococcus laurentii</name>
    <dbReference type="NCBI Taxonomy" id="5418"/>
    <lineage>
        <taxon>Eukaryota</taxon>
        <taxon>Fungi</taxon>
        <taxon>Dikarya</taxon>
        <taxon>Basidiomycota</taxon>
        <taxon>Agaricomycotina</taxon>
        <taxon>Tremellomycetes</taxon>
        <taxon>Tremellales</taxon>
        <taxon>Rhynchogastremaceae</taxon>
        <taxon>Papiliotrema</taxon>
    </lineage>
</organism>
<dbReference type="AlphaFoldDB" id="A0AAD9CTB5"/>
<feature type="compositionally biased region" description="Polar residues" evidence="1">
    <location>
        <begin position="146"/>
        <end position="157"/>
    </location>
</feature>
<dbReference type="EMBL" id="JAODAN010000011">
    <property type="protein sequence ID" value="KAK1921110.1"/>
    <property type="molecule type" value="Genomic_DNA"/>
</dbReference>
<feature type="compositionally biased region" description="Low complexity" evidence="1">
    <location>
        <begin position="158"/>
        <end position="168"/>
    </location>
</feature>
<feature type="region of interest" description="Disordered" evidence="1">
    <location>
        <begin position="82"/>
        <end position="128"/>
    </location>
</feature>
<proteinExistence type="predicted"/>
<evidence type="ECO:0000313" key="3">
    <source>
        <dbReference type="Proteomes" id="UP001182556"/>
    </source>
</evidence>
<gene>
    <name evidence="2" type="ORF">DB88DRAFT_87076</name>
</gene>
<evidence type="ECO:0000313" key="2">
    <source>
        <dbReference type="EMBL" id="KAK1921110.1"/>
    </source>
</evidence>
<dbReference type="Proteomes" id="UP001182556">
    <property type="component" value="Unassembled WGS sequence"/>
</dbReference>
<name>A0AAD9CTB5_PAPLA</name>
<keyword evidence="3" id="KW-1185">Reference proteome</keyword>
<feature type="region of interest" description="Disordered" evidence="1">
    <location>
        <begin position="142"/>
        <end position="206"/>
    </location>
</feature>
<accession>A0AAD9CTB5</accession>
<comment type="caution">
    <text evidence="2">The sequence shown here is derived from an EMBL/GenBank/DDBJ whole genome shotgun (WGS) entry which is preliminary data.</text>
</comment>
<protein>
    <submittedName>
        <fullName evidence="2">Uncharacterized protein</fullName>
    </submittedName>
</protein>
<sequence>MNPVIQTAQHFPNALPIFNALPVMGKLHNVRISCVFEEARESESLTMGRTAREAGGDKTREPELASLIVVNDELANAPVIVNATRPPSDNTEDELPANRGVPDPRGAANLGRAHGISPEAKNLVNIDGRHHFTRPAGARRLDVRQGCQSPAAQLPSTSPAAGTPFGSPASPPPCPRGMMARSLGKKRAAPEDEEDEGGEPVVSRHW</sequence>